<keyword evidence="1 2" id="KW-0238">DNA-binding</keyword>
<evidence type="ECO:0000256" key="2">
    <source>
        <dbReference type="PROSITE-ProRule" id="PRU00267"/>
    </source>
</evidence>
<dbReference type="Gene3D" id="1.10.30.10">
    <property type="entry name" value="High mobility group box domain"/>
    <property type="match status" value="1"/>
</dbReference>
<dbReference type="InterPro" id="IPR036910">
    <property type="entry name" value="HMG_box_dom_sf"/>
</dbReference>
<feature type="domain" description="HMG box" evidence="3">
    <location>
        <begin position="63"/>
        <end position="131"/>
    </location>
</feature>
<organism evidence="4">
    <name type="scientific">Spongospora subterranea</name>
    <dbReference type="NCBI Taxonomy" id="70186"/>
    <lineage>
        <taxon>Eukaryota</taxon>
        <taxon>Sar</taxon>
        <taxon>Rhizaria</taxon>
        <taxon>Endomyxa</taxon>
        <taxon>Phytomyxea</taxon>
        <taxon>Plasmodiophorida</taxon>
        <taxon>Plasmodiophoridae</taxon>
        <taxon>Spongospora</taxon>
    </lineage>
</organism>
<dbReference type="Pfam" id="PF00505">
    <property type="entry name" value="HMG_box"/>
    <property type="match status" value="1"/>
</dbReference>
<dbReference type="PRINTS" id="PR00886">
    <property type="entry name" value="HIGHMOBLTY12"/>
</dbReference>
<dbReference type="GO" id="GO:0005634">
    <property type="term" value="C:nucleus"/>
    <property type="evidence" value="ECO:0007669"/>
    <property type="project" value="UniProtKB-UniRule"/>
</dbReference>
<proteinExistence type="predicted"/>
<sequence>MALEGNEHPAADDAKPAAALRSLAKRVLGPDCGHQLLESCVRRPANPVNRTLKPKKKRDPNRVKKAPSAFLLFSQAMRPILKEQNPGLSFGDMGRLLGQVWKAASIDERVPFQKTEVQRTVQQSSEVAAAAIVSNAAGGRPVPDIFNSLRGVVVMPVKSCSLETPPSDNLNVDIPDNLGIPTSFKMFGDDQYERPFVRSPTFEFFETEGDSVFFD</sequence>
<dbReference type="InterPro" id="IPR050342">
    <property type="entry name" value="HMGB"/>
</dbReference>
<feature type="DNA-binding region" description="HMG box" evidence="2">
    <location>
        <begin position="63"/>
        <end position="131"/>
    </location>
</feature>
<dbReference type="SMART" id="SM00398">
    <property type="entry name" value="HMG"/>
    <property type="match status" value="1"/>
</dbReference>
<dbReference type="GO" id="GO:0003677">
    <property type="term" value="F:DNA binding"/>
    <property type="evidence" value="ECO:0007669"/>
    <property type="project" value="UniProtKB-UniRule"/>
</dbReference>
<name>A0A0H5R4D9_9EUKA</name>
<dbReference type="InterPro" id="IPR009071">
    <property type="entry name" value="HMG_box_dom"/>
</dbReference>
<dbReference type="EMBL" id="HACM01008566">
    <property type="protein sequence ID" value="CRZ09008.1"/>
    <property type="molecule type" value="Transcribed_RNA"/>
</dbReference>
<dbReference type="PROSITE" id="PS50118">
    <property type="entry name" value="HMG_BOX_2"/>
    <property type="match status" value="1"/>
</dbReference>
<dbReference type="PANTHER" id="PTHR48112">
    <property type="entry name" value="HIGH MOBILITY GROUP PROTEIN DSP1"/>
    <property type="match status" value="1"/>
</dbReference>
<dbReference type="AlphaFoldDB" id="A0A0H5R4D9"/>
<evidence type="ECO:0000259" key="3">
    <source>
        <dbReference type="PROSITE" id="PS50118"/>
    </source>
</evidence>
<protein>
    <recommendedName>
        <fullName evidence="3">HMG box domain-containing protein</fullName>
    </recommendedName>
</protein>
<reference evidence="4" key="1">
    <citation type="submission" date="2015-04" db="EMBL/GenBank/DDBJ databases">
        <title>The genome sequence of the plant pathogenic Rhizarian Plasmodiophora brassicae reveals insights in its biotrophic life cycle and the origin of chitin synthesis.</title>
        <authorList>
            <person name="Schwelm A."/>
            <person name="Fogelqvist J."/>
            <person name="Knaust A."/>
            <person name="Julke S."/>
            <person name="Lilja T."/>
            <person name="Dhandapani V."/>
            <person name="Bonilla-Rosso G."/>
            <person name="Karlsson M."/>
            <person name="Shevchenko A."/>
            <person name="Choi S.R."/>
            <person name="Kim H.G."/>
            <person name="Park J.Y."/>
            <person name="Lim Y.P."/>
            <person name="Ludwig-Muller J."/>
            <person name="Dixelius C."/>
        </authorList>
    </citation>
    <scope>NUCLEOTIDE SEQUENCE</scope>
    <source>
        <tissue evidence="4">Potato root galls</tissue>
    </source>
</reference>
<evidence type="ECO:0000256" key="1">
    <source>
        <dbReference type="ARBA" id="ARBA00023125"/>
    </source>
</evidence>
<keyword evidence="2" id="KW-0539">Nucleus</keyword>
<dbReference type="SUPFAM" id="SSF47095">
    <property type="entry name" value="HMG-box"/>
    <property type="match status" value="1"/>
</dbReference>
<evidence type="ECO:0000313" key="4">
    <source>
        <dbReference type="EMBL" id="CRZ09008.1"/>
    </source>
</evidence>
<accession>A0A0H5R4D9</accession>